<name>A0A2V4BE82_9PSEU</name>
<keyword evidence="2" id="KW-0472">Membrane</keyword>
<dbReference type="RefSeq" id="WP_112280391.1">
    <property type="nucleotide sequence ID" value="NZ_MASW01000001.1"/>
</dbReference>
<feature type="transmembrane region" description="Helical" evidence="2">
    <location>
        <begin position="144"/>
        <end position="164"/>
    </location>
</feature>
<evidence type="ECO:0000313" key="4">
    <source>
        <dbReference type="EMBL" id="PXY32359.1"/>
    </source>
</evidence>
<reference evidence="4 5" key="1">
    <citation type="submission" date="2016-07" db="EMBL/GenBank/DDBJ databases">
        <title>Draft genome sequence of Prauserella muralis DSM 45305, isolated from a mould-covered wall in an indoor environment.</title>
        <authorList>
            <person name="Ruckert C."/>
            <person name="Albersmeier A."/>
            <person name="Jiang C.-L."/>
            <person name="Jiang Y."/>
            <person name="Kalinowski J."/>
            <person name="Schneider O."/>
            <person name="Winkler A."/>
            <person name="Zotchev S.B."/>
        </authorList>
    </citation>
    <scope>NUCLEOTIDE SEQUENCE [LARGE SCALE GENOMIC DNA]</scope>
    <source>
        <strain evidence="4 5">DSM 45305</strain>
    </source>
</reference>
<evidence type="ECO:0000313" key="5">
    <source>
        <dbReference type="Proteomes" id="UP000249915"/>
    </source>
</evidence>
<feature type="domain" description="Nbr1 FW" evidence="3">
    <location>
        <begin position="197"/>
        <end position="284"/>
    </location>
</feature>
<dbReference type="CDD" id="cd14947">
    <property type="entry name" value="NBR1_like"/>
    <property type="match status" value="1"/>
</dbReference>
<protein>
    <submittedName>
        <fullName evidence="4">Transcriptional regulator</fullName>
    </submittedName>
</protein>
<dbReference type="GO" id="GO:0005975">
    <property type="term" value="P:carbohydrate metabolic process"/>
    <property type="evidence" value="ECO:0007669"/>
    <property type="project" value="UniProtKB-ARBA"/>
</dbReference>
<feature type="compositionally biased region" description="Low complexity" evidence="1">
    <location>
        <begin position="102"/>
        <end position="133"/>
    </location>
</feature>
<dbReference type="AlphaFoldDB" id="A0A2V4BE82"/>
<dbReference type="EMBL" id="MASW01000001">
    <property type="protein sequence ID" value="PXY32359.1"/>
    <property type="molecule type" value="Genomic_DNA"/>
</dbReference>
<comment type="caution">
    <text evidence="4">The sequence shown here is derived from an EMBL/GenBank/DDBJ whole genome shotgun (WGS) entry which is preliminary data.</text>
</comment>
<dbReference type="InterPro" id="IPR032350">
    <property type="entry name" value="Nbr1_FW"/>
</dbReference>
<organism evidence="4 5">
    <name type="scientific">Prauserella muralis</name>
    <dbReference type="NCBI Taxonomy" id="588067"/>
    <lineage>
        <taxon>Bacteria</taxon>
        <taxon>Bacillati</taxon>
        <taxon>Actinomycetota</taxon>
        <taxon>Actinomycetes</taxon>
        <taxon>Pseudonocardiales</taxon>
        <taxon>Pseudonocardiaceae</taxon>
        <taxon>Prauserella</taxon>
    </lineage>
</organism>
<feature type="region of interest" description="Disordered" evidence="1">
    <location>
        <begin position="102"/>
        <end position="138"/>
    </location>
</feature>
<gene>
    <name evidence="4" type="ORF">BAY60_08815</name>
</gene>
<keyword evidence="2" id="KW-0812">Transmembrane</keyword>
<dbReference type="InterPro" id="IPR013783">
    <property type="entry name" value="Ig-like_fold"/>
</dbReference>
<dbReference type="OrthoDB" id="166850at2"/>
<dbReference type="PANTHER" id="PTHR20930:SF0">
    <property type="entry name" value="PROTEIN ILRUN"/>
    <property type="match status" value="1"/>
</dbReference>
<proteinExistence type="predicted"/>
<evidence type="ECO:0000256" key="1">
    <source>
        <dbReference type="SAM" id="MobiDB-lite"/>
    </source>
</evidence>
<dbReference type="Gene3D" id="2.60.40.10">
    <property type="entry name" value="Immunoglobulins"/>
    <property type="match status" value="1"/>
</dbReference>
<keyword evidence="5" id="KW-1185">Reference proteome</keyword>
<dbReference type="Proteomes" id="UP000249915">
    <property type="component" value="Unassembled WGS sequence"/>
</dbReference>
<dbReference type="Pfam" id="PF16158">
    <property type="entry name" value="N_BRCA1_IG"/>
    <property type="match status" value="1"/>
</dbReference>
<evidence type="ECO:0000256" key="2">
    <source>
        <dbReference type="SAM" id="Phobius"/>
    </source>
</evidence>
<accession>A0A2V4BE82</accession>
<keyword evidence="2" id="KW-1133">Transmembrane helix</keyword>
<evidence type="ECO:0000259" key="3">
    <source>
        <dbReference type="Pfam" id="PF16158"/>
    </source>
</evidence>
<sequence length="302" mass="32442">MIDTPARRGRTAGCPDAAAGPAAAFAHRLWDLKRRAGDPSYDRMRGEYGALASKSALSAAARGRRLPSWDTTWEFVRVLEVGLLGEPEDEVRARWRAAWEQARAQAGTPSPTPTAAAPEPGEPGVTGTPAESAGRARRRAWRRAPVAAAVVATALLAAGTIAGIEALRPEGGTEDPRAAVPPPLIAGDASEFGGDITVPDGTEIPTGTRFVKTWEFRNTGTVPWIGRYLRREGSFGDGDDCRTPHRVPIPRTMPGESVRVSVEVRAPDEPGHCQVYWKMVDGKGRLLLPGHRAVFFFVRVVA</sequence>
<dbReference type="PANTHER" id="PTHR20930">
    <property type="entry name" value="OVARIAN CARCINOMA ANTIGEN CA125-RELATED"/>
    <property type="match status" value="1"/>
</dbReference>